<evidence type="ECO:0000256" key="1">
    <source>
        <dbReference type="ARBA" id="ARBA00022679"/>
    </source>
</evidence>
<dbReference type="GO" id="GO:1904423">
    <property type="term" value="C:dehydrodolichyl diphosphate synthase complex"/>
    <property type="evidence" value="ECO:0007669"/>
    <property type="project" value="TreeGrafter"/>
</dbReference>
<dbReference type="PANTHER" id="PTHR10291:SF2">
    <property type="entry name" value="DEHYDRODOLICHYL DIPHOSPHATE SYNTHASE COMPLEX SUBUNIT SRT1"/>
    <property type="match status" value="1"/>
</dbReference>
<dbReference type="GO" id="GO:0005811">
    <property type="term" value="C:lipid droplet"/>
    <property type="evidence" value="ECO:0007669"/>
    <property type="project" value="TreeGrafter"/>
</dbReference>
<dbReference type="SUPFAM" id="SSF64005">
    <property type="entry name" value="Undecaprenyl diphosphate synthase"/>
    <property type="match status" value="1"/>
</dbReference>
<reference evidence="2 3" key="1">
    <citation type="journal article" date="2017" name="Environ. Microbiol.">
        <title>Decay of the glycolytic pathway and adaptation to intranuclear parasitism within Enterocytozoonidae microsporidia.</title>
        <authorList>
            <person name="Wiredu Boakye D."/>
            <person name="Jaroenlak P."/>
            <person name="Prachumwat A."/>
            <person name="Williams T.A."/>
            <person name="Bateman K.S."/>
            <person name="Itsathitphaisarn O."/>
            <person name="Sritunyalucksana K."/>
            <person name="Paszkiewicz K.H."/>
            <person name="Moore K.A."/>
            <person name="Stentiford G.D."/>
            <person name="Williams B.A."/>
        </authorList>
    </citation>
    <scope>NUCLEOTIDE SEQUENCE [LARGE SCALE GENOMIC DNA]</scope>
    <source>
        <strain evidence="2 3">GB1</strain>
    </source>
</reference>
<evidence type="ECO:0000313" key="2">
    <source>
        <dbReference type="EMBL" id="ORD93818.1"/>
    </source>
</evidence>
<protein>
    <submittedName>
        <fullName evidence="2">RER2</fullName>
    </submittedName>
</protein>
<dbReference type="GO" id="GO:0016020">
    <property type="term" value="C:membrane"/>
    <property type="evidence" value="ECO:0007669"/>
    <property type="project" value="TreeGrafter"/>
</dbReference>
<keyword evidence="3" id="KW-1185">Reference proteome</keyword>
<accession>A0A1Y1S5Y1</accession>
<keyword evidence="1" id="KW-0808">Transferase</keyword>
<dbReference type="OrthoDB" id="4173905at2759"/>
<proteinExistence type="predicted"/>
<dbReference type="PANTHER" id="PTHR10291">
    <property type="entry name" value="DEHYDRODOLICHYL DIPHOSPHATE SYNTHASE FAMILY MEMBER"/>
    <property type="match status" value="1"/>
</dbReference>
<comment type="caution">
    <text evidence="2">The sequence shown here is derived from an EMBL/GenBank/DDBJ whole genome shotgun (WGS) entry which is preliminary data.</text>
</comment>
<dbReference type="GO" id="GO:0005783">
    <property type="term" value="C:endoplasmic reticulum"/>
    <property type="evidence" value="ECO:0007669"/>
    <property type="project" value="TreeGrafter"/>
</dbReference>
<organism evidence="2 3">
    <name type="scientific">Enterospora canceri</name>
    <dbReference type="NCBI Taxonomy" id="1081671"/>
    <lineage>
        <taxon>Eukaryota</taxon>
        <taxon>Fungi</taxon>
        <taxon>Fungi incertae sedis</taxon>
        <taxon>Microsporidia</taxon>
        <taxon>Enterocytozoonidae</taxon>
        <taxon>Enterospora</taxon>
    </lineage>
</organism>
<dbReference type="VEuPathDB" id="MicrosporidiaDB:ECANGB1_1504"/>
<dbReference type="InterPro" id="IPR036424">
    <property type="entry name" value="UPP_synth-like_sf"/>
</dbReference>
<dbReference type="InterPro" id="IPR001441">
    <property type="entry name" value="UPP_synth-like"/>
</dbReference>
<dbReference type="AlphaFoldDB" id="A0A1Y1S5Y1"/>
<gene>
    <name evidence="2" type="primary">RER2</name>
    <name evidence="2" type="ORF">ECANGB1_1504</name>
</gene>
<dbReference type="Gene3D" id="3.40.1180.10">
    <property type="entry name" value="Decaprenyl diphosphate synthase-like"/>
    <property type="match status" value="1"/>
</dbReference>
<dbReference type="EMBL" id="LWDP01000045">
    <property type="protein sequence ID" value="ORD93818.1"/>
    <property type="molecule type" value="Genomic_DNA"/>
</dbReference>
<sequence length="276" mass="32623">MNTNSRIKIFILRSIDSIICCKSFYPIHRLFTWLYTRYLSLFHGIKIKKTTVFQEVDSKALDDATLYRKNAVAFKGLDVAFICDGNRRWAKRRNITDKKAKIDHGLYKIEEISQHAYIHGFRSVSFFVFAIKNFARNNDEVDSIKNYTCSAEFKGYPFKIRIYGNLSLFKSNQVAEKLLELEEKTKNNSDEFTINFFIAYNSIECDKYTEENRLFFNKNVDILFRTSGERRLSDFMLRQIASGTTFTTISSLWPDFTISQLLLSLLCYRLERRWFK</sequence>
<dbReference type="Pfam" id="PF01255">
    <property type="entry name" value="Prenyltransf"/>
    <property type="match status" value="2"/>
</dbReference>
<name>A0A1Y1S5Y1_9MICR</name>
<dbReference type="GO" id="GO:0045547">
    <property type="term" value="F:ditrans,polycis-polyprenyl diphosphate synthase [(2E,6E)-farnesyl diphosphate specific] activity"/>
    <property type="evidence" value="ECO:0007669"/>
    <property type="project" value="TreeGrafter"/>
</dbReference>
<dbReference type="Proteomes" id="UP000192639">
    <property type="component" value="Unassembled WGS sequence"/>
</dbReference>
<evidence type="ECO:0000313" key="3">
    <source>
        <dbReference type="Proteomes" id="UP000192639"/>
    </source>
</evidence>
<dbReference type="GO" id="GO:0016094">
    <property type="term" value="P:polyprenol biosynthetic process"/>
    <property type="evidence" value="ECO:0007669"/>
    <property type="project" value="TreeGrafter"/>
</dbReference>